<dbReference type="EMBL" id="JAPFFJ010000013">
    <property type="protein sequence ID" value="KAJ6414301.1"/>
    <property type="molecule type" value="Genomic_DNA"/>
</dbReference>
<dbReference type="AlphaFoldDB" id="A0AAD6JZQ2"/>
<keyword evidence="2" id="KW-1185">Reference proteome</keyword>
<sequence length="101" mass="11116">MGRVIRIYKLDYAASKLGVQAFEGNAVMLSKHAGELVESGDVDLGTFKHLVYITRKDHVLQNYFPNSTEILRNNVAFADIEAEFQCQGAQSSFGGAVSECK</sequence>
<dbReference type="Proteomes" id="UP001162972">
    <property type="component" value="Chromosome 5"/>
</dbReference>
<evidence type="ECO:0000313" key="2">
    <source>
        <dbReference type="Proteomes" id="UP001162972"/>
    </source>
</evidence>
<organism evidence="1 2">
    <name type="scientific">Salix udensis</name>
    <dbReference type="NCBI Taxonomy" id="889485"/>
    <lineage>
        <taxon>Eukaryota</taxon>
        <taxon>Viridiplantae</taxon>
        <taxon>Streptophyta</taxon>
        <taxon>Embryophyta</taxon>
        <taxon>Tracheophyta</taxon>
        <taxon>Spermatophyta</taxon>
        <taxon>Magnoliopsida</taxon>
        <taxon>eudicotyledons</taxon>
        <taxon>Gunneridae</taxon>
        <taxon>Pentapetalae</taxon>
        <taxon>rosids</taxon>
        <taxon>fabids</taxon>
        <taxon>Malpighiales</taxon>
        <taxon>Salicaceae</taxon>
        <taxon>Saliceae</taxon>
        <taxon>Salix</taxon>
    </lineage>
</organism>
<evidence type="ECO:0000313" key="1">
    <source>
        <dbReference type="EMBL" id="KAJ6414301.1"/>
    </source>
</evidence>
<proteinExistence type="predicted"/>
<reference evidence="1 2" key="1">
    <citation type="journal article" date="2023" name="Int. J. Mol. Sci.">
        <title>De Novo Assembly and Annotation of 11 Diverse Shrub Willow (Salix) Genomes Reveals Novel Gene Organization in Sex-Linked Regions.</title>
        <authorList>
            <person name="Hyden B."/>
            <person name="Feng K."/>
            <person name="Yates T.B."/>
            <person name="Jawdy S."/>
            <person name="Cereghino C."/>
            <person name="Smart L.B."/>
            <person name="Muchero W."/>
        </authorList>
    </citation>
    <scope>NUCLEOTIDE SEQUENCE [LARGE SCALE GENOMIC DNA]</scope>
    <source>
        <tissue evidence="1">Shoot tip</tissue>
    </source>
</reference>
<accession>A0AAD6JZQ2</accession>
<comment type="caution">
    <text evidence="1">The sequence shown here is derived from an EMBL/GenBank/DDBJ whole genome shotgun (WGS) entry which is preliminary data.</text>
</comment>
<name>A0AAD6JZQ2_9ROSI</name>
<protein>
    <submittedName>
        <fullName evidence="1">Uncharacterized protein</fullName>
    </submittedName>
</protein>
<gene>
    <name evidence="1" type="ORF">OIU84_007007</name>
</gene>